<evidence type="ECO:0000313" key="1">
    <source>
        <dbReference type="EMBL" id="MEJ8815275.1"/>
    </source>
</evidence>
<protein>
    <submittedName>
        <fullName evidence="1">Uncharacterized protein</fullName>
    </submittedName>
</protein>
<organism evidence="1 2">
    <name type="scientific">Variovorax ureilyticus</name>
    <dbReference type="NCBI Taxonomy" id="1836198"/>
    <lineage>
        <taxon>Bacteria</taxon>
        <taxon>Pseudomonadati</taxon>
        <taxon>Pseudomonadota</taxon>
        <taxon>Betaproteobacteria</taxon>
        <taxon>Burkholderiales</taxon>
        <taxon>Comamonadaceae</taxon>
        <taxon>Variovorax</taxon>
    </lineage>
</organism>
<dbReference type="Gene3D" id="3.40.190.290">
    <property type="match status" value="1"/>
</dbReference>
<dbReference type="RefSeq" id="WP_340360485.1">
    <property type="nucleotide sequence ID" value="NZ_JBBKZU010000018.1"/>
</dbReference>
<evidence type="ECO:0000313" key="2">
    <source>
        <dbReference type="Proteomes" id="UP001365846"/>
    </source>
</evidence>
<dbReference type="Proteomes" id="UP001365846">
    <property type="component" value="Unassembled WGS sequence"/>
</dbReference>
<gene>
    <name evidence="1" type="ORF">WKW77_29705</name>
</gene>
<sequence length="104" mass="11313">MNLLPHSFERKDFHEKCSGVLATSESKGAGDAGQRTSSITIRRLAATRRNLAAAPGYLDVHSSPSSIDELANPRGNASRSARLEEVAQFMQNTVLVEPQASREF</sequence>
<comment type="caution">
    <text evidence="1">The sequence shown here is derived from an EMBL/GenBank/DDBJ whole genome shotgun (WGS) entry which is preliminary data.</text>
</comment>
<accession>A0ABU8VNW3</accession>
<dbReference type="EMBL" id="JBBKZU010000018">
    <property type="protein sequence ID" value="MEJ8815275.1"/>
    <property type="molecule type" value="Genomic_DNA"/>
</dbReference>
<keyword evidence="2" id="KW-1185">Reference proteome</keyword>
<proteinExistence type="predicted"/>
<reference evidence="1 2" key="1">
    <citation type="submission" date="2024-03" db="EMBL/GenBank/DDBJ databases">
        <title>Novel species of the genus Variovorax.</title>
        <authorList>
            <person name="Liu Q."/>
            <person name="Xin Y.-H."/>
        </authorList>
    </citation>
    <scope>NUCLEOTIDE SEQUENCE [LARGE SCALE GENOMIC DNA]</scope>
    <source>
        <strain evidence="1 2">KACC 18899</strain>
    </source>
</reference>
<name>A0ABU8VNW3_9BURK</name>